<evidence type="ECO:0000313" key="4">
    <source>
        <dbReference type="EMBL" id="MFD2870969.1"/>
    </source>
</evidence>
<gene>
    <name evidence="4" type="ORF">ACFS5N_00735</name>
</gene>
<dbReference type="SUPFAM" id="SSF52172">
    <property type="entry name" value="CheY-like"/>
    <property type="match status" value="1"/>
</dbReference>
<evidence type="ECO:0000313" key="5">
    <source>
        <dbReference type="Proteomes" id="UP001597557"/>
    </source>
</evidence>
<dbReference type="EMBL" id="JBHUPD010000001">
    <property type="protein sequence ID" value="MFD2870969.1"/>
    <property type="molecule type" value="Genomic_DNA"/>
</dbReference>
<dbReference type="SMART" id="SM00448">
    <property type="entry name" value="REC"/>
    <property type="match status" value="1"/>
</dbReference>
<dbReference type="InterPro" id="IPR001789">
    <property type="entry name" value="Sig_transdc_resp-reg_receiver"/>
</dbReference>
<keyword evidence="5" id="KW-1185">Reference proteome</keyword>
<keyword evidence="1 2" id="KW-0597">Phosphoprotein</keyword>
<name>A0ABW5Y6I9_9SPHI</name>
<protein>
    <submittedName>
        <fullName evidence="4">PleD family two-component system response regulator</fullName>
    </submittedName>
</protein>
<proteinExistence type="predicted"/>
<feature type="modified residue" description="4-aspartylphosphate" evidence="2">
    <location>
        <position position="53"/>
    </location>
</feature>
<dbReference type="Proteomes" id="UP001597557">
    <property type="component" value="Unassembled WGS sequence"/>
</dbReference>
<comment type="caution">
    <text evidence="4">The sequence shown here is derived from an EMBL/GenBank/DDBJ whole genome shotgun (WGS) entry which is preliminary data.</text>
</comment>
<dbReference type="RefSeq" id="WP_377181179.1">
    <property type="nucleotide sequence ID" value="NZ_JBHUPD010000001.1"/>
</dbReference>
<sequence>MKRKVLIVEDEPVIGEMMSILLEVGGYKVISLADTQSARRRLHEKEVGLVLLDLALKGENGQAMCTYIKNDERLKHLPVILVSANSDLETITRDCGADDHIAKPFDLEHFMDKVKTHCLE</sequence>
<dbReference type="InterPro" id="IPR050595">
    <property type="entry name" value="Bact_response_regulator"/>
</dbReference>
<dbReference type="PANTHER" id="PTHR44591">
    <property type="entry name" value="STRESS RESPONSE REGULATOR PROTEIN 1"/>
    <property type="match status" value="1"/>
</dbReference>
<evidence type="ECO:0000256" key="1">
    <source>
        <dbReference type="ARBA" id="ARBA00022553"/>
    </source>
</evidence>
<organism evidence="4 5">
    <name type="scientific">Mucilaginibacter ximonensis</name>
    <dbReference type="NCBI Taxonomy" id="538021"/>
    <lineage>
        <taxon>Bacteria</taxon>
        <taxon>Pseudomonadati</taxon>
        <taxon>Bacteroidota</taxon>
        <taxon>Sphingobacteriia</taxon>
        <taxon>Sphingobacteriales</taxon>
        <taxon>Sphingobacteriaceae</taxon>
        <taxon>Mucilaginibacter</taxon>
    </lineage>
</organism>
<dbReference type="PANTHER" id="PTHR44591:SF3">
    <property type="entry name" value="RESPONSE REGULATORY DOMAIN-CONTAINING PROTEIN"/>
    <property type="match status" value="1"/>
</dbReference>
<evidence type="ECO:0000259" key="3">
    <source>
        <dbReference type="PROSITE" id="PS50110"/>
    </source>
</evidence>
<accession>A0ABW5Y6I9</accession>
<dbReference type="Pfam" id="PF00072">
    <property type="entry name" value="Response_reg"/>
    <property type="match status" value="1"/>
</dbReference>
<dbReference type="PROSITE" id="PS50110">
    <property type="entry name" value="RESPONSE_REGULATORY"/>
    <property type="match status" value="1"/>
</dbReference>
<reference evidence="5" key="1">
    <citation type="journal article" date="2019" name="Int. J. Syst. Evol. Microbiol.">
        <title>The Global Catalogue of Microorganisms (GCM) 10K type strain sequencing project: providing services to taxonomists for standard genome sequencing and annotation.</title>
        <authorList>
            <consortium name="The Broad Institute Genomics Platform"/>
            <consortium name="The Broad Institute Genome Sequencing Center for Infectious Disease"/>
            <person name="Wu L."/>
            <person name="Ma J."/>
        </authorList>
    </citation>
    <scope>NUCLEOTIDE SEQUENCE [LARGE SCALE GENOMIC DNA]</scope>
    <source>
        <strain evidence="5">KCTC 22437</strain>
    </source>
</reference>
<dbReference type="Gene3D" id="3.40.50.2300">
    <property type="match status" value="1"/>
</dbReference>
<feature type="domain" description="Response regulatory" evidence="3">
    <location>
        <begin position="4"/>
        <end position="118"/>
    </location>
</feature>
<dbReference type="InterPro" id="IPR011006">
    <property type="entry name" value="CheY-like_superfamily"/>
</dbReference>
<evidence type="ECO:0000256" key="2">
    <source>
        <dbReference type="PROSITE-ProRule" id="PRU00169"/>
    </source>
</evidence>